<dbReference type="EMBL" id="BFEA01000005">
    <property type="protein sequence ID" value="GBG59592.1"/>
    <property type="molecule type" value="Genomic_DNA"/>
</dbReference>
<evidence type="ECO:0000256" key="1">
    <source>
        <dbReference type="SAM" id="MobiDB-lite"/>
    </source>
</evidence>
<dbReference type="Gramene" id="GBG59592">
    <property type="protein sequence ID" value="GBG59592"/>
    <property type="gene ID" value="CBR_g49852"/>
</dbReference>
<feature type="compositionally biased region" description="Acidic residues" evidence="1">
    <location>
        <begin position="34"/>
        <end position="46"/>
    </location>
</feature>
<feature type="region of interest" description="Disordered" evidence="1">
    <location>
        <begin position="1"/>
        <end position="71"/>
    </location>
</feature>
<evidence type="ECO:0000313" key="2">
    <source>
        <dbReference type="EMBL" id="GBG59592.1"/>
    </source>
</evidence>
<reference evidence="2 3" key="1">
    <citation type="journal article" date="2018" name="Cell">
        <title>The Chara Genome: Secondary Complexity and Implications for Plant Terrestrialization.</title>
        <authorList>
            <person name="Nishiyama T."/>
            <person name="Sakayama H."/>
            <person name="Vries J.D."/>
            <person name="Buschmann H."/>
            <person name="Saint-Marcoux D."/>
            <person name="Ullrich K.K."/>
            <person name="Haas F.B."/>
            <person name="Vanderstraeten L."/>
            <person name="Becker D."/>
            <person name="Lang D."/>
            <person name="Vosolsobe S."/>
            <person name="Rombauts S."/>
            <person name="Wilhelmsson P.K.I."/>
            <person name="Janitza P."/>
            <person name="Kern R."/>
            <person name="Heyl A."/>
            <person name="Rumpler F."/>
            <person name="Villalobos L.I.A.C."/>
            <person name="Clay J.M."/>
            <person name="Skokan R."/>
            <person name="Toyoda A."/>
            <person name="Suzuki Y."/>
            <person name="Kagoshima H."/>
            <person name="Schijlen E."/>
            <person name="Tajeshwar N."/>
            <person name="Catarino B."/>
            <person name="Hetherington A.J."/>
            <person name="Saltykova A."/>
            <person name="Bonnot C."/>
            <person name="Breuninger H."/>
            <person name="Symeonidi A."/>
            <person name="Radhakrishnan G.V."/>
            <person name="Van Nieuwerburgh F."/>
            <person name="Deforce D."/>
            <person name="Chang C."/>
            <person name="Karol K.G."/>
            <person name="Hedrich R."/>
            <person name="Ulvskov P."/>
            <person name="Glockner G."/>
            <person name="Delwiche C.F."/>
            <person name="Petrasek J."/>
            <person name="Van de Peer Y."/>
            <person name="Friml J."/>
            <person name="Beilby M."/>
            <person name="Dolan L."/>
            <person name="Kohara Y."/>
            <person name="Sugano S."/>
            <person name="Fujiyama A."/>
            <person name="Delaux P.-M."/>
            <person name="Quint M."/>
            <person name="TheiBen G."/>
            <person name="Hagemann M."/>
            <person name="Harholt J."/>
            <person name="Dunand C."/>
            <person name="Zachgo S."/>
            <person name="Langdale J."/>
            <person name="Maumus F."/>
            <person name="Straeten D.V.D."/>
            <person name="Gould S.B."/>
            <person name="Rensing S.A."/>
        </authorList>
    </citation>
    <scope>NUCLEOTIDE SEQUENCE [LARGE SCALE GENOMIC DNA]</scope>
    <source>
        <strain evidence="2 3">S276</strain>
    </source>
</reference>
<comment type="caution">
    <text evidence="2">The sequence shown here is derived from an EMBL/GenBank/DDBJ whole genome shotgun (WGS) entry which is preliminary data.</text>
</comment>
<feature type="compositionally biased region" description="Basic and acidic residues" evidence="1">
    <location>
        <begin position="1"/>
        <end position="24"/>
    </location>
</feature>
<keyword evidence="3" id="KW-1185">Reference proteome</keyword>
<protein>
    <submittedName>
        <fullName evidence="2">Uncharacterized protein</fullName>
    </submittedName>
</protein>
<name>A0A388JPF7_CHABU</name>
<organism evidence="2 3">
    <name type="scientific">Chara braunii</name>
    <name type="common">Braun's stonewort</name>
    <dbReference type="NCBI Taxonomy" id="69332"/>
    <lineage>
        <taxon>Eukaryota</taxon>
        <taxon>Viridiplantae</taxon>
        <taxon>Streptophyta</taxon>
        <taxon>Charophyceae</taxon>
        <taxon>Charales</taxon>
        <taxon>Characeae</taxon>
        <taxon>Chara</taxon>
    </lineage>
</organism>
<sequence>MKMLAEEQAAKKKKLEEEMKKLQQEEEERMTAAVEEEVEEEAQPEEEPLRRRRLGEGEGSSGTKEDDPWVEKRISEWVANLSLGEDEEAMLYIPQEEKEAAIREIKATSDPLEHQAIENEKRLDWKLRLAREKKRRT</sequence>
<evidence type="ECO:0000313" key="3">
    <source>
        <dbReference type="Proteomes" id="UP000265515"/>
    </source>
</evidence>
<accession>A0A388JPF7</accession>
<dbReference type="Proteomes" id="UP000265515">
    <property type="component" value="Unassembled WGS sequence"/>
</dbReference>
<proteinExistence type="predicted"/>
<gene>
    <name evidence="2" type="ORF">CBR_g49852</name>
</gene>
<dbReference type="AlphaFoldDB" id="A0A388JPF7"/>